<evidence type="ECO:0000313" key="2">
    <source>
        <dbReference type="EMBL" id="MBD1398822.1"/>
    </source>
</evidence>
<gene>
    <name evidence="2" type="ORF">H9Q13_16745</name>
</gene>
<organism evidence="2 3">
    <name type="scientific">Pontibacter aquaedesilientis</name>
    <dbReference type="NCBI Taxonomy" id="2766980"/>
    <lineage>
        <taxon>Bacteria</taxon>
        <taxon>Pseudomonadati</taxon>
        <taxon>Bacteroidota</taxon>
        <taxon>Cytophagia</taxon>
        <taxon>Cytophagales</taxon>
        <taxon>Hymenobacteraceae</taxon>
        <taxon>Pontibacter</taxon>
    </lineage>
</organism>
<accession>A0ABR7XKK0</accession>
<protein>
    <submittedName>
        <fullName evidence="2">Helix-turn-helix domain-containing protein</fullName>
    </submittedName>
</protein>
<dbReference type="InterPro" id="IPR041657">
    <property type="entry name" value="HTH_17"/>
</dbReference>
<reference evidence="2 3" key="1">
    <citation type="submission" date="2020-09" db="EMBL/GenBank/DDBJ databases">
        <title>Genome sequencing and assembly of Pontibacter sp.</title>
        <authorList>
            <person name="Chhetri G."/>
        </authorList>
    </citation>
    <scope>NUCLEOTIDE SEQUENCE [LARGE SCALE GENOMIC DNA]</scope>
    <source>
        <strain evidence="2 3">JH31</strain>
    </source>
</reference>
<proteinExistence type="predicted"/>
<name>A0ABR7XKK0_9BACT</name>
<dbReference type="Pfam" id="PF12728">
    <property type="entry name" value="HTH_17"/>
    <property type="match status" value="1"/>
</dbReference>
<dbReference type="EMBL" id="JACXAJ010000011">
    <property type="protein sequence ID" value="MBD1398822.1"/>
    <property type="molecule type" value="Genomic_DNA"/>
</dbReference>
<sequence>MQNYHEVLERLQTIEQALLCQKIYLKPVLNLKEASRYMGVSDSFLYKLTSAKAIAHSRPNGKLLFFKREVLDAWMQSNPQRTKNEITQEAMRSIVGKGDQKNG</sequence>
<evidence type="ECO:0000259" key="1">
    <source>
        <dbReference type="Pfam" id="PF12728"/>
    </source>
</evidence>
<dbReference type="Proteomes" id="UP000625551">
    <property type="component" value="Unassembled WGS sequence"/>
</dbReference>
<feature type="domain" description="Helix-turn-helix" evidence="1">
    <location>
        <begin position="29"/>
        <end position="78"/>
    </location>
</feature>
<dbReference type="NCBIfam" id="TIGR01764">
    <property type="entry name" value="excise"/>
    <property type="match status" value="1"/>
</dbReference>
<evidence type="ECO:0000313" key="3">
    <source>
        <dbReference type="Proteomes" id="UP000625551"/>
    </source>
</evidence>
<comment type="caution">
    <text evidence="2">The sequence shown here is derived from an EMBL/GenBank/DDBJ whole genome shotgun (WGS) entry which is preliminary data.</text>
</comment>
<dbReference type="InterPro" id="IPR010093">
    <property type="entry name" value="SinI_DNA-bd"/>
</dbReference>
<keyword evidence="3" id="KW-1185">Reference proteome</keyword>
<dbReference type="RefSeq" id="WP_191184954.1">
    <property type="nucleotide sequence ID" value="NZ_JACXAJ010000011.1"/>
</dbReference>